<protein>
    <recommendedName>
        <fullName evidence="7">THO complex subunit 3</fullName>
    </recommendedName>
</protein>
<dbReference type="EMBL" id="JAKWBI020000033">
    <property type="protein sequence ID" value="KAJ2905363.1"/>
    <property type="molecule type" value="Genomic_DNA"/>
</dbReference>
<feature type="repeat" description="WD" evidence="4">
    <location>
        <begin position="225"/>
        <end position="257"/>
    </location>
</feature>
<dbReference type="AlphaFoldDB" id="A0AAD5RXV1"/>
<organism evidence="5 6">
    <name type="scientific">Zalerion maritima</name>
    <dbReference type="NCBI Taxonomy" id="339359"/>
    <lineage>
        <taxon>Eukaryota</taxon>
        <taxon>Fungi</taxon>
        <taxon>Dikarya</taxon>
        <taxon>Ascomycota</taxon>
        <taxon>Pezizomycotina</taxon>
        <taxon>Sordariomycetes</taxon>
        <taxon>Lulworthiomycetidae</taxon>
        <taxon>Lulworthiales</taxon>
        <taxon>Lulworthiaceae</taxon>
        <taxon>Zalerion</taxon>
    </lineage>
</organism>
<evidence type="ECO:0000313" key="5">
    <source>
        <dbReference type="EMBL" id="KAJ2905363.1"/>
    </source>
</evidence>
<dbReference type="Gene3D" id="2.130.10.10">
    <property type="entry name" value="YVTN repeat-like/Quinoprotein amine dehydrogenase"/>
    <property type="match status" value="2"/>
</dbReference>
<dbReference type="PANTHER" id="PTHR22839:SF0">
    <property type="entry name" value="THO COMPLEX SUBUNIT 3"/>
    <property type="match status" value="1"/>
</dbReference>
<dbReference type="InterPro" id="IPR036322">
    <property type="entry name" value="WD40_repeat_dom_sf"/>
</dbReference>
<dbReference type="InterPro" id="IPR019775">
    <property type="entry name" value="WD40_repeat_CS"/>
</dbReference>
<evidence type="ECO:0000256" key="4">
    <source>
        <dbReference type="PROSITE-ProRule" id="PRU00221"/>
    </source>
</evidence>
<evidence type="ECO:0008006" key="7">
    <source>
        <dbReference type="Google" id="ProtNLM"/>
    </source>
</evidence>
<sequence>MAPTSKSRAQPPYLTKDAFPKHFASSSIRQVTYSDPTAARISSQNSSIRSIAWNSASTLVATGGPDRTLRVWNPERNNVRNSTELKGHAAMIETVAFNPAKEGELCSVSPDGVAKFWDVRTRTCINEVKGLGGAFTLTWHSNGQSLVVGNKEDVLHVLSPSQPTPISSHPQGKQTNQIAFCWSGSKIFATTGPDGKTRILDYPSFDPKYRLNYFPEDDPRTEFTLNGHTSSCLSVALQPTGRYLATGGSDAVISLWDTADWICQRTITTIAGPVRSISFTHEGSYVAGGSEEGSGIEVHHVETGDLVHAFKTAGPSPIVSWAPTKYVLAYTDLSVLRTVGLESSQK</sequence>
<dbReference type="InterPro" id="IPR020472">
    <property type="entry name" value="WD40_PAC1"/>
</dbReference>
<name>A0AAD5RXV1_9PEZI</name>
<feature type="repeat" description="WD" evidence="4">
    <location>
        <begin position="85"/>
        <end position="127"/>
    </location>
</feature>
<dbReference type="PROSITE" id="PS50294">
    <property type="entry name" value="WD_REPEATS_REGION"/>
    <property type="match status" value="3"/>
</dbReference>
<feature type="repeat" description="WD" evidence="4">
    <location>
        <begin position="41"/>
        <end position="82"/>
    </location>
</feature>
<dbReference type="GO" id="GO:0006406">
    <property type="term" value="P:mRNA export from nucleus"/>
    <property type="evidence" value="ECO:0007669"/>
    <property type="project" value="InterPro"/>
</dbReference>
<dbReference type="PROSITE" id="PS00678">
    <property type="entry name" value="WD_REPEATS_1"/>
    <property type="match status" value="1"/>
</dbReference>
<dbReference type="Pfam" id="PF00400">
    <property type="entry name" value="WD40"/>
    <property type="match status" value="3"/>
</dbReference>
<dbReference type="InterPro" id="IPR040132">
    <property type="entry name" value="Tex1/THOC3"/>
</dbReference>
<dbReference type="SUPFAM" id="SSF50978">
    <property type="entry name" value="WD40 repeat-like"/>
    <property type="match status" value="1"/>
</dbReference>
<keyword evidence="1 4" id="KW-0853">WD repeat</keyword>
<dbReference type="InterPro" id="IPR001680">
    <property type="entry name" value="WD40_rpt"/>
</dbReference>
<evidence type="ECO:0000313" key="6">
    <source>
        <dbReference type="Proteomes" id="UP001201980"/>
    </source>
</evidence>
<accession>A0AAD5RXV1</accession>
<dbReference type="InterPro" id="IPR015943">
    <property type="entry name" value="WD40/YVTN_repeat-like_dom_sf"/>
</dbReference>
<evidence type="ECO:0000256" key="1">
    <source>
        <dbReference type="ARBA" id="ARBA00022574"/>
    </source>
</evidence>
<reference evidence="5" key="1">
    <citation type="submission" date="2022-07" db="EMBL/GenBank/DDBJ databases">
        <title>Draft genome sequence of Zalerion maritima ATCC 34329, a (micro)plastics degrading marine fungus.</title>
        <authorList>
            <person name="Paco A."/>
            <person name="Goncalves M.F.M."/>
            <person name="Rocha-Santos T.A.P."/>
            <person name="Alves A."/>
        </authorList>
    </citation>
    <scope>NUCLEOTIDE SEQUENCE</scope>
    <source>
        <strain evidence="5">ATCC 34329</strain>
    </source>
</reference>
<keyword evidence="2" id="KW-0677">Repeat</keyword>
<comment type="similarity">
    <text evidence="3">Belongs to the THOC3 family.</text>
</comment>
<comment type="caution">
    <text evidence="5">The sequence shown here is derived from an EMBL/GenBank/DDBJ whole genome shotgun (WGS) entry which is preliminary data.</text>
</comment>
<dbReference type="PRINTS" id="PR00320">
    <property type="entry name" value="GPROTEINBRPT"/>
</dbReference>
<gene>
    <name evidence="5" type="ORF">MKZ38_005662</name>
</gene>
<evidence type="ECO:0000256" key="3">
    <source>
        <dbReference type="ARBA" id="ARBA00046343"/>
    </source>
</evidence>
<keyword evidence="6" id="KW-1185">Reference proteome</keyword>
<proteinExistence type="inferred from homology"/>
<dbReference type="SMART" id="SM00320">
    <property type="entry name" value="WD40"/>
    <property type="match status" value="6"/>
</dbReference>
<dbReference type="Proteomes" id="UP001201980">
    <property type="component" value="Unassembled WGS sequence"/>
</dbReference>
<dbReference type="GO" id="GO:0000445">
    <property type="term" value="C:THO complex part of transcription export complex"/>
    <property type="evidence" value="ECO:0007669"/>
    <property type="project" value="TreeGrafter"/>
</dbReference>
<evidence type="ECO:0000256" key="2">
    <source>
        <dbReference type="ARBA" id="ARBA00022737"/>
    </source>
</evidence>
<dbReference type="PANTHER" id="PTHR22839">
    <property type="entry name" value="THO COMPLEX SUBUNIT 3 THO3"/>
    <property type="match status" value="1"/>
</dbReference>
<dbReference type="PROSITE" id="PS50082">
    <property type="entry name" value="WD_REPEATS_2"/>
    <property type="match status" value="3"/>
</dbReference>